<dbReference type="AlphaFoldDB" id="A0A7J6HJB6"/>
<name>A0A7J6HJB6_CANSA</name>
<gene>
    <name evidence="3" type="ORF">F8388_020375</name>
    <name evidence="2" type="ORF">G4B88_005649</name>
</gene>
<keyword evidence="1" id="KW-0812">Transmembrane</keyword>
<dbReference type="Pfam" id="PF05553">
    <property type="entry name" value="DUF761"/>
    <property type="match status" value="1"/>
</dbReference>
<dbReference type="Proteomes" id="UP000583929">
    <property type="component" value="Unassembled WGS sequence"/>
</dbReference>
<protein>
    <recommendedName>
        <fullName evidence="6">DUF4408 domain-containing protein</fullName>
    </recommendedName>
</protein>
<accession>A0A7J6HJB6</accession>
<keyword evidence="5" id="KW-1185">Reference proteome</keyword>
<sequence>MENKFKKSQVLVLSLLAILLVIAPLLSSSLRPTYLYFITNLLIIVLGAEAGLLSLIFSKPLEENNNKIKNTTYVVPPTPPHHQKPAGIIIASSSEEASPLKITSHNVVVANINYNNNKNEQVKHNGPADQTIIDISHTSSASEKKVKIAEKTRSQKVVGSVKAAVRVKKCPSMPSLFFIGSGDHQKEEDFDGDIDGDDDFVEKKKEEEVGGEITGQELFTKAETFIGNFYKQLKMQREDSWKKIHGFYQRAF</sequence>
<evidence type="ECO:0000313" key="2">
    <source>
        <dbReference type="EMBL" id="KAF4380192.1"/>
    </source>
</evidence>
<dbReference type="InterPro" id="IPR008480">
    <property type="entry name" value="DUF761_pln"/>
</dbReference>
<evidence type="ECO:0000313" key="5">
    <source>
        <dbReference type="Proteomes" id="UP000583929"/>
    </source>
</evidence>
<evidence type="ECO:0000313" key="4">
    <source>
        <dbReference type="Proteomes" id="UP000525078"/>
    </source>
</evidence>
<dbReference type="EMBL" id="JAATIP010000010">
    <property type="protein sequence ID" value="KAF4394550.1"/>
    <property type="molecule type" value="Genomic_DNA"/>
</dbReference>
<dbReference type="PANTHER" id="PTHR36887:SF1">
    <property type="entry name" value="OS01G0532300 PROTEIN"/>
    <property type="match status" value="1"/>
</dbReference>
<keyword evidence="1" id="KW-1133">Transmembrane helix</keyword>
<organism evidence="3 4">
    <name type="scientific">Cannabis sativa</name>
    <name type="common">Hemp</name>
    <name type="synonym">Marijuana</name>
    <dbReference type="NCBI Taxonomy" id="3483"/>
    <lineage>
        <taxon>Eukaryota</taxon>
        <taxon>Viridiplantae</taxon>
        <taxon>Streptophyta</taxon>
        <taxon>Embryophyta</taxon>
        <taxon>Tracheophyta</taxon>
        <taxon>Spermatophyta</taxon>
        <taxon>Magnoliopsida</taxon>
        <taxon>eudicotyledons</taxon>
        <taxon>Gunneridae</taxon>
        <taxon>Pentapetalae</taxon>
        <taxon>rosids</taxon>
        <taxon>fabids</taxon>
        <taxon>Rosales</taxon>
        <taxon>Cannabaceae</taxon>
        <taxon>Cannabis</taxon>
    </lineage>
</organism>
<evidence type="ECO:0000313" key="3">
    <source>
        <dbReference type="EMBL" id="KAF4394550.1"/>
    </source>
</evidence>
<comment type="caution">
    <text evidence="3">The sequence shown here is derived from an EMBL/GenBank/DDBJ whole genome shotgun (WGS) entry which is preliminary data.</text>
</comment>
<proteinExistence type="predicted"/>
<dbReference type="EMBL" id="JAATIQ010000122">
    <property type="protein sequence ID" value="KAF4380192.1"/>
    <property type="molecule type" value="Genomic_DNA"/>
</dbReference>
<keyword evidence="1" id="KW-0472">Membrane</keyword>
<reference evidence="4 5" key="1">
    <citation type="journal article" date="2020" name="bioRxiv">
        <title>Sequence and annotation of 42 cannabis genomes reveals extensive copy number variation in cannabinoid synthesis and pathogen resistance genes.</title>
        <authorList>
            <person name="Mckernan K.J."/>
            <person name="Helbert Y."/>
            <person name="Kane L.T."/>
            <person name="Ebling H."/>
            <person name="Zhang L."/>
            <person name="Liu B."/>
            <person name="Eaton Z."/>
            <person name="Mclaughlin S."/>
            <person name="Kingan S."/>
            <person name="Baybayan P."/>
            <person name="Concepcion G."/>
            <person name="Jordan M."/>
            <person name="Riva A."/>
            <person name="Barbazuk W."/>
            <person name="Harkins T."/>
        </authorList>
    </citation>
    <scope>NUCLEOTIDE SEQUENCE [LARGE SCALE GENOMIC DNA]</scope>
    <source>
        <strain evidence="4 5">cv. Jamaican Lion 4</strain>
        <strain evidence="2">Father</strain>
        <strain evidence="3">Mother</strain>
        <tissue evidence="3">Leaf</tissue>
    </source>
</reference>
<evidence type="ECO:0008006" key="6">
    <source>
        <dbReference type="Google" id="ProtNLM"/>
    </source>
</evidence>
<dbReference type="Proteomes" id="UP000525078">
    <property type="component" value="Unassembled WGS sequence"/>
</dbReference>
<feature type="transmembrane region" description="Helical" evidence="1">
    <location>
        <begin position="37"/>
        <end position="57"/>
    </location>
</feature>
<dbReference type="PANTHER" id="PTHR36887">
    <property type="entry name" value="OS01G0532300 PROTEIN"/>
    <property type="match status" value="1"/>
</dbReference>
<evidence type="ECO:0000256" key="1">
    <source>
        <dbReference type="SAM" id="Phobius"/>
    </source>
</evidence>